<keyword evidence="4 5" id="KW-0472">Membrane</keyword>
<dbReference type="InterPro" id="IPR036056">
    <property type="entry name" value="Fibrinogen-like_C"/>
</dbReference>
<feature type="transmembrane region" description="Helical" evidence="5">
    <location>
        <begin position="146"/>
        <end position="167"/>
    </location>
</feature>
<dbReference type="Gene3D" id="3.90.215.10">
    <property type="entry name" value="Gamma Fibrinogen, chain A, domain 1"/>
    <property type="match status" value="1"/>
</dbReference>
<proteinExistence type="predicted"/>
<gene>
    <name evidence="9" type="ORF">BaRGS_00036617</name>
</gene>
<dbReference type="InterPro" id="IPR000742">
    <property type="entry name" value="EGF"/>
</dbReference>
<dbReference type="PROSITE" id="PS00022">
    <property type="entry name" value="EGF_1"/>
    <property type="match status" value="1"/>
</dbReference>
<dbReference type="InterPro" id="IPR050373">
    <property type="entry name" value="Fibrinogen_C-term_domain"/>
</dbReference>
<dbReference type="PROSITE" id="PS50948">
    <property type="entry name" value="PAN"/>
    <property type="match status" value="1"/>
</dbReference>
<dbReference type="SUPFAM" id="SSF81321">
    <property type="entry name" value="Family A G protein-coupled receptor-like"/>
    <property type="match status" value="1"/>
</dbReference>
<dbReference type="PANTHER" id="PTHR19143:SF327">
    <property type="entry name" value="FI21813P1-RELATED"/>
    <property type="match status" value="1"/>
</dbReference>
<dbReference type="Pfam" id="PF00147">
    <property type="entry name" value="Fibrinogen_C"/>
    <property type="match status" value="1"/>
</dbReference>
<reference evidence="9 10" key="1">
    <citation type="journal article" date="2023" name="Sci. Data">
        <title>Genome assembly of the Korean intertidal mud-creeper Batillaria attramentaria.</title>
        <authorList>
            <person name="Patra A.K."/>
            <person name="Ho P.T."/>
            <person name="Jun S."/>
            <person name="Lee S.J."/>
            <person name="Kim Y."/>
            <person name="Won Y.J."/>
        </authorList>
    </citation>
    <scope>NUCLEOTIDE SEQUENCE [LARGE SCALE GENOMIC DNA]</scope>
    <source>
        <strain evidence="9">Wonlab-2016</strain>
    </source>
</reference>
<evidence type="ECO:0008006" key="11">
    <source>
        <dbReference type="Google" id="ProtNLM"/>
    </source>
</evidence>
<accession>A0ABD0JCM7</accession>
<feature type="transmembrane region" description="Helical" evidence="5">
    <location>
        <begin position="83"/>
        <end position="104"/>
    </location>
</feature>
<feature type="non-terminal residue" evidence="9">
    <location>
        <position position="1"/>
    </location>
</feature>
<dbReference type="PANTHER" id="PTHR19143">
    <property type="entry name" value="FIBRINOGEN/TENASCIN/ANGIOPOEITIN"/>
    <property type="match status" value="1"/>
</dbReference>
<dbReference type="Pfam" id="PF00001">
    <property type="entry name" value="7tm_1"/>
    <property type="match status" value="1"/>
</dbReference>
<dbReference type="InterPro" id="IPR002181">
    <property type="entry name" value="Fibrinogen_a/b/g_C_dom"/>
</dbReference>
<organism evidence="9 10">
    <name type="scientific">Batillaria attramentaria</name>
    <dbReference type="NCBI Taxonomy" id="370345"/>
    <lineage>
        <taxon>Eukaryota</taxon>
        <taxon>Metazoa</taxon>
        <taxon>Spiralia</taxon>
        <taxon>Lophotrochozoa</taxon>
        <taxon>Mollusca</taxon>
        <taxon>Gastropoda</taxon>
        <taxon>Caenogastropoda</taxon>
        <taxon>Sorbeoconcha</taxon>
        <taxon>Cerithioidea</taxon>
        <taxon>Batillariidae</taxon>
        <taxon>Batillaria</taxon>
    </lineage>
</organism>
<keyword evidence="3 5" id="KW-1133">Transmembrane helix</keyword>
<evidence type="ECO:0000256" key="1">
    <source>
        <dbReference type="ARBA" id="ARBA00004370"/>
    </source>
</evidence>
<evidence type="ECO:0000259" key="8">
    <source>
        <dbReference type="PROSITE" id="PS51406"/>
    </source>
</evidence>
<dbReference type="SUPFAM" id="SSF56496">
    <property type="entry name" value="Fibrinogen C-terminal domain-like"/>
    <property type="match status" value="1"/>
</dbReference>
<evidence type="ECO:0000259" key="6">
    <source>
        <dbReference type="PROSITE" id="PS50262"/>
    </source>
</evidence>
<evidence type="ECO:0000256" key="3">
    <source>
        <dbReference type="ARBA" id="ARBA00022989"/>
    </source>
</evidence>
<dbReference type="InterPro" id="IPR003609">
    <property type="entry name" value="Pan_app"/>
</dbReference>
<evidence type="ECO:0000259" key="7">
    <source>
        <dbReference type="PROSITE" id="PS50948"/>
    </source>
</evidence>
<dbReference type="CDD" id="cd14978">
    <property type="entry name" value="7tmA_FMRFamide_R-like"/>
    <property type="match status" value="1"/>
</dbReference>
<feature type="transmembrane region" description="Helical" evidence="5">
    <location>
        <begin position="43"/>
        <end position="63"/>
    </location>
</feature>
<dbReference type="EMBL" id="JACVVK020000521">
    <property type="protein sequence ID" value="KAK7468153.1"/>
    <property type="molecule type" value="Genomic_DNA"/>
</dbReference>
<evidence type="ECO:0000256" key="4">
    <source>
        <dbReference type="ARBA" id="ARBA00023136"/>
    </source>
</evidence>
<dbReference type="PROSITE" id="PS51406">
    <property type="entry name" value="FIBRINOGEN_C_2"/>
    <property type="match status" value="1"/>
</dbReference>
<keyword evidence="2 5" id="KW-0812">Transmembrane</keyword>
<feature type="domain" description="G-protein coupled receptors family 1 profile" evidence="6">
    <location>
        <begin position="1"/>
        <end position="255"/>
    </location>
</feature>
<evidence type="ECO:0000256" key="5">
    <source>
        <dbReference type="SAM" id="Phobius"/>
    </source>
</evidence>
<evidence type="ECO:0000313" key="9">
    <source>
        <dbReference type="EMBL" id="KAK7468153.1"/>
    </source>
</evidence>
<dbReference type="InterPro" id="IPR017452">
    <property type="entry name" value="GPCR_Rhodpsn_7TM"/>
</dbReference>
<dbReference type="AlphaFoldDB" id="A0ABD0JCM7"/>
<name>A0ABD0JCM7_9CAEN</name>
<dbReference type="Proteomes" id="UP001519460">
    <property type="component" value="Unassembled WGS sequence"/>
</dbReference>
<sequence length="666" mass="75438">LVPLAVVDMLCLITVNVDLIQCIVRRFDPLTARSIKVLSLPHVLWVGVVLARISSLLTVVIAVERCFVVMLPMRFKAWMTQKVIFVTTMFACVIPILAYIPVFLRGKITWRQDVQHNVSLPYLTLTDFALNNSHFLDVYKNIGLNALFRLVPMATVAVCSALTIVQLRRYRVWWTKTRGAETERMSERDARVSITLVRVCVVFLACSLPGVALQIAFLTEPQFDYHGEYAFTFKTAVDVNELFLCVHSSVNFIIYMRGGDDFYNTFRVVCRKAFPASCYRCLFRSVTRTRHSSANQSQASNVSDDTKRTRKMSIQQFVLSCPLMVATLMAFGCKMNSASFSQGKMFYRQLICPGEVIKLQYCPYVTSARTFAKCASACRQQDGCVGFTRDPVTEECRLCDTPTADDCGNTEPSSTMESFEMFSCGNGGTVLSYGQCSCPLGTLGSRCEKRMTDCDDLNAEGYGDGVYWILPTMTTQPFRVKCEMQWGRTLIMDRWDNTVDFYRGWAEYKAGFGDVAADHWLGLQQIRALTISRSYEAIFEVHLRVGNWFQQNYRNIQLTDELQNFALSFNGTDSYATPVGDSLSYVNGKPFSTYDADHDDDATVNCAERHHSGWWFGGANCTECNPTGVLLQPTDMLRTGDPQEVFWSRDLGDTVPHQIRVWLQRY</sequence>
<comment type="caution">
    <text evidence="9">The sequence shown here is derived from an EMBL/GenBank/DDBJ whole genome shotgun (WGS) entry which is preliminary data.</text>
</comment>
<dbReference type="Gene3D" id="1.20.1070.10">
    <property type="entry name" value="Rhodopsin 7-helix transmembrane proteins"/>
    <property type="match status" value="1"/>
</dbReference>
<feature type="transmembrane region" description="Helical" evidence="5">
    <location>
        <begin position="314"/>
        <end position="333"/>
    </location>
</feature>
<feature type="transmembrane region" description="Helical" evidence="5">
    <location>
        <begin position="195"/>
        <end position="217"/>
    </location>
</feature>
<dbReference type="GO" id="GO:0016020">
    <property type="term" value="C:membrane"/>
    <property type="evidence" value="ECO:0007669"/>
    <property type="project" value="UniProtKB-SubCell"/>
</dbReference>
<evidence type="ECO:0000256" key="2">
    <source>
        <dbReference type="ARBA" id="ARBA00022692"/>
    </source>
</evidence>
<protein>
    <recommendedName>
        <fullName evidence="11">Fibrinogen C-terminal domain-containing protein</fullName>
    </recommendedName>
</protein>
<keyword evidence="10" id="KW-1185">Reference proteome</keyword>
<dbReference type="InterPro" id="IPR014716">
    <property type="entry name" value="Fibrinogen_a/b/g_C_1"/>
</dbReference>
<dbReference type="PROSITE" id="PS50262">
    <property type="entry name" value="G_PROTEIN_RECEP_F1_2"/>
    <property type="match status" value="1"/>
</dbReference>
<dbReference type="InterPro" id="IPR000276">
    <property type="entry name" value="GPCR_Rhodpsn"/>
</dbReference>
<comment type="subcellular location">
    <subcellularLocation>
        <location evidence="1">Membrane</location>
    </subcellularLocation>
</comment>
<feature type="domain" description="Fibrinogen C-terminal" evidence="8">
    <location>
        <begin position="445"/>
        <end position="629"/>
    </location>
</feature>
<feature type="domain" description="Apple" evidence="7">
    <location>
        <begin position="352"/>
        <end position="424"/>
    </location>
</feature>
<evidence type="ECO:0000313" key="10">
    <source>
        <dbReference type="Proteomes" id="UP001519460"/>
    </source>
</evidence>
<dbReference type="SMART" id="SM00186">
    <property type="entry name" value="FBG"/>
    <property type="match status" value="1"/>
</dbReference>